<organism evidence="2 3">
    <name type="scientific">Butyrivibrio hungatei</name>
    <dbReference type="NCBI Taxonomy" id="185008"/>
    <lineage>
        <taxon>Bacteria</taxon>
        <taxon>Bacillati</taxon>
        <taxon>Bacillota</taxon>
        <taxon>Clostridia</taxon>
        <taxon>Lachnospirales</taxon>
        <taxon>Lachnospiraceae</taxon>
        <taxon>Butyrivibrio</taxon>
    </lineage>
</organism>
<gene>
    <name evidence="2" type="ORF">SAMN02910451_01554</name>
</gene>
<sequence length="330" mass="37014">MKIMIGKCFIKNRIFFSICLLTCSVLFLTSCGSRQGVTLLDRAGHKKDAQIDETVKGSRDNTPLCLVPTAPGVDTYENEYAHIDFSNKSEGYIFVTYKGSSPKVKLQITGPDSVTYTYDITNNTKTGEVFPLQAGNGEYMINVYENISETKYSMVFTFPLDVTLSNGYKPFLYPNQFINFAPDSLAVRKGAALAYPCDSDIEVVAEVYNFMIQNITYDYEEAETVQSGYLPDLDEILITQKGICLDYASLMAAMLRSQNIPTKMEVGYAGTAYHAWLSTYIKDVGWVNGMIEFDGKDWSLLDPTFASNTEERKLENFIGDGSNYSTKYVY</sequence>
<dbReference type="AlphaFoldDB" id="A0A1G5DIN4"/>
<dbReference type="OrthoDB" id="1817605at2"/>
<dbReference type="PROSITE" id="PS51257">
    <property type="entry name" value="PROKAR_LIPOPROTEIN"/>
    <property type="match status" value="1"/>
</dbReference>
<dbReference type="RefSeq" id="WP_143002110.1">
    <property type="nucleotide sequence ID" value="NZ_FMUR01000008.1"/>
</dbReference>
<dbReference type="SMART" id="SM00460">
    <property type="entry name" value="TGc"/>
    <property type="match status" value="1"/>
</dbReference>
<proteinExistence type="predicted"/>
<dbReference type="InterPro" id="IPR002931">
    <property type="entry name" value="Transglutaminase-like"/>
</dbReference>
<dbReference type="Pfam" id="PF01841">
    <property type="entry name" value="Transglut_core"/>
    <property type="match status" value="1"/>
</dbReference>
<dbReference type="Proteomes" id="UP000183047">
    <property type="component" value="Unassembled WGS sequence"/>
</dbReference>
<evidence type="ECO:0000313" key="3">
    <source>
        <dbReference type="Proteomes" id="UP000183047"/>
    </source>
</evidence>
<name>A0A1G5DIN4_9FIRM</name>
<reference evidence="3" key="1">
    <citation type="submission" date="2016-10" db="EMBL/GenBank/DDBJ databases">
        <authorList>
            <person name="Varghese N."/>
            <person name="Submissions S."/>
        </authorList>
    </citation>
    <scope>NUCLEOTIDE SEQUENCE [LARGE SCALE GENOMIC DNA]</scope>
    <source>
        <strain evidence="3">XBD2006</strain>
    </source>
</reference>
<protein>
    <submittedName>
        <fullName evidence="2">Transglutaminase-like superfamily protein</fullName>
    </submittedName>
</protein>
<dbReference type="InterPro" id="IPR038765">
    <property type="entry name" value="Papain-like_cys_pep_sf"/>
</dbReference>
<dbReference type="SUPFAM" id="SSF54001">
    <property type="entry name" value="Cysteine proteinases"/>
    <property type="match status" value="1"/>
</dbReference>
<dbReference type="EMBL" id="FMUR01000008">
    <property type="protein sequence ID" value="SCY14622.1"/>
    <property type="molecule type" value="Genomic_DNA"/>
</dbReference>
<evidence type="ECO:0000259" key="1">
    <source>
        <dbReference type="SMART" id="SM00460"/>
    </source>
</evidence>
<accession>A0A1G5DIN4</accession>
<keyword evidence="3" id="KW-1185">Reference proteome</keyword>
<dbReference type="PANTHER" id="PTHR33490:SF6">
    <property type="entry name" value="SLL1049 PROTEIN"/>
    <property type="match status" value="1"/>
</dbReference>
<dbReference type="PANTHER" id="PTHR33490">
    <property type="entry name" value="BLR5614 PROTEIN-RELATED"/>
    <property type="match status" value="1"/>
</dbReference>
<feature type="domain" description="Transglutaminase-like" evidence="1">
    <location>
        <begin position="236"/>
        <end position="305"/>
    </location>
</feature>
<evidence type="ECO:0000313" key="2">
    <source>
        <dbReference type="EMBL" id="SCY14622.1"/>
    </source>
</evidence>
<dbReference type="Gene3D" id="3.10.620.30">
    <property type="match status" value="1"/>
</dbReference>